<dbReference type="GO" id="GO:0015105">
    <property type="term" value="F:arsenite transmembrane transporter activity"/>
    <property type="evidence" value="ECO:0007669"/>
    <property type="project" value="InterPro"/>
</dbReference>
<dbReference type="NCBIfam" id="TIGR00785">
    <property type="entry name" value="dass"/>
    <property type="match status" value="1"/>
</dbReference>
<feature type="transmembrane region" description="Helical" evidence="7">
    <location>
        <begin position="474"/>
        <end position="496"/>
    </location>
</feature>
<organism evidence="8 9">
    <name type="scientific">Eiseniibacteriota bacterium</name>
    <dbReference type="NCBI Taxonomy" id="2212470"/>
    <lineage>
        <taxon>Bacteria</taxon>
        <taxon>Candidatus Eiseniibacteriota</taxon>
    </lineage>
</organism>
<evidence type="ECO:0000256" key="7">
    <source>
        <dbReference type="SAM" id="Phobius"/>
    </source>
</evidence>
<feature type="transmembrane region" description="Helical" evidence="7">
    <location>
        <begin position="128"/>
        <end position="149"/>
    </location>
</feature>
<dbReference type="PRINTS" id="PR00758">
    <property type="entry name" value="ARSENICPUMP"/>
</dbReference>
<keyword evidence="3" id="KW-1003">Cell membrane</keyword>
<feature type="transmembrane region" description="Helical" evidence="7">
    <location>
        <begin position="214"/>
        <end position="237"/>
    </location>
</feature>
<feature type="transmembrane region" description="Helical" evidence="7">
    <location>
        <begin position="32"/>
        <end position="55"/>
    </location>
</feature>
<dbReference type="InterPro" id="IPR000802">
    <property type="entry name" value="Arsenical_pump_ArsB"/>
</dbReference>
<evidence type="ECO:0000313" key="8">
    <source>
        <dbReference type="EMBL" id="MBU2690902.1"/>
    </source>
</evidence>
<accession>A0A948RWM6</accession>
<keyword evidence="6 7" id="KW-0472">Membrane</keyword>
<dbReference type="EMBL" id="JAHJDP010000042">
    <property type="protein sequence ID" value="MBU2690902.1"/>
    <property type="molecule type" value="Genomic_DNA"/>
</dbReference>
<evidence type="ECO:0000256" key="4">
    <source>
        <dbReference type="ARBA" id="ARBA00022692"/>
    </source>
</evidence>
<dbReference type="GO" id="GO:0015141">
    <property type="term" value="F:succinate transmembrane transporter activity"/>
    <property type="evidence" value="ECO:0007669"/>
    <property type="project" value="UniProtKB-ARBA"/>
</dbReference>
<dbReference type="Pfam" id="PF00939">
    <property type="entry name" value="Na_sulph_symp"/>
    <property type="match status" value="1"/>
</dbReference>
<feature type="transmembrane region" description="Helical" evidence="7">
    <location>
        <begin position="381"/>
        <end position="403"/>
    </location>
</feature>
<feature type="transmembrane region" description="Helical" evidence="7">
    <location>
        <begin position="439"/>
        <end position="462"/>
    </location>
</feature>
<evidence type="ECO:0000256" key="5">
    <source>
        <dbReference type="ARBA" id="ARBA00022989"/>
    </source>
</evidence>
<feature type="transmembrane region" description="Helical" evidence="7">
    <location>
        <begin position="269"/>
        <end position="287"/>
    </location>
</feature>
<evidence type="ECO:0000256" key="1">
    <source>
        <dbReference type="ARBA" id="ARBA00004651"/>
    </source>
</evidence>
<evidence type="ECO:0000256" key="3">
    <source>
        <dbReference type="ARBA" id="ARBA00022475"/>
    </source>
</evidence>
<gene>
    <name evidence="8" type="ORF">KJ970_08235</name>
</gene>
<feature type="transmembrane region" description="Helical" evidence="7">
    <location>
        <begin position="75"/>
        <end position="93"/>
    </location>
</feature>
<protein>
    <submittedName>
        <fullName evidence="8">SLC13 family permease</fullName>
    </submittedName>
</protein>
<evidence type="ECO:0000256" key="2">
    <source>
        <dbReference type="ARBA" id="ARBA00022448"/>
    </source>
</evidence>
<dbReference type="PROSITE" id="PS01271">
    <property type="entry name" value="NA_SULFATE"/>
    <property type="match status" value="1"/>
</dbReference>
<proteinExistence type="predicted"/>
<feature type="transmembrane region" description="Helical" evidence="7">
    <location>
        <begin position="350"/>
        <end position="369"/>
    </location>
</feature>
<keyword evidence="2" id="KW-0813">Transport</keyword>
<feature type="transmembrane region" description="Helical" evidence="7">
    <location>
        <begin position="169"/>
        <end position="194"/>
    </location>
</feature>
<evidence type="ECO:0000313" key="9">
    <source>
        <dbReference type="Proteomes" id="UP000777784"/>
    </source>
</evidence>
<feature type="transmembrane region" description="Helical" evidence="7">
    <location>
        <begin position="6"/>
        <end position="25"/>
    </location>
</feature>
<dbReference type="AlphaFoldDB" id="A0A948RWM6"/>
<comment type="subcellular location">
    <subcellularLocation>
        <location evidence="1">Cell membrane</location>
        <topology evidence="1">Multi-pass membrane protein</topology>
    </subcellularLocation>
</comment>
<dbReference type="PANTHER" id="PTHR10283:SF82">
    <property type="entry name" value="SOLUTE CARRIER FAMILY 13 MEMBER 2"/>
    <property type="match status" value="1"/>
</dbReference>
<keyword evidence="5 7" id="KW-1133">Transmembrane helix</keyword>
<dbReference type="Proteomes" id="UP000777784">
    <property type="component" value="Unassembled WGS sequence"/>
</dbReference>
<feature type="transmembrane region" description="Helical" evidence="7">
    <location>
        <begin position="307"/>
        <end position="329"/>
    </location>
</feature>
<evidence type="ECO:0000256" key="6">
    <source>
        <dbReference type="ARBA" id="ARBA00023136"/>
    </source>
</evidence>
<dbReference type="CDD" id="cd01115">
    <property type="entry name" value="SLC13_permease"/>
    <property type="match status" value="1"/>
</dbReference>
<dbReference type="InterPro" id="IPR001898">
    <property type="entry name" value="SLC13A/DASS"/>
</dbReference>
<feature type="transmembrane region" description="Helical" evidence="7">
    <location>
        <begin position="415"/>
        <end position="433"/>
    </location>
</feature>
<comment type="caution">
    <text evidence="8">The sequence shown here is derived from an EMBL/GenBank/DDBJ whole genome shotgun (WGS) entry which is preliminary data.</text>
</comment>
<dbReference type="InterPro" id="IPR031312">
    <property type="entry name" value="Na/sul_symport_CS"/>
</dbReference>
<keyword evidence="4 7" id="KW-0812">Transmembrane</keyword>
<dbReference type="PANTHER" id="PTHR10283">
    <property type="entry name" value="SOLUTE CARRIER FAMILY 13 MEMBER"/>
    <property type="match status" value="1"/>
</dbReference>
<reference evidence="8" key="1">
    <citation type="submission" date="2021-05" db="EMBL/GenBank/DDBJ databases">
        <title>Energy efficiency and biological interactions define the core microbiome of deep oligotrophic groundwater.</title>
        <authorList>
            <person name="Mehrshad M."/>
            <person name="Lopez-Fernandez M."/>
            <person name="Bell E."/>
            <person name="Bernier-Latmani R."/>
            <person name="Bertilsson S."/>
            <person name="Dopson M."/>
        </authorList>
    </citation>
    <scope>NUCLEOTIDE SEQUENCE</scope>
    <source>
        <strain evidence="8">Modern_marine.mb.64</strain>
    </source>
</reference>
<sequence length="514" mass="54638">MKRKSLILGLIIAAIPIVIPGGAITPEQRKMAAVAILMAVWWITEAIPIPATALLPLALFPLLGIMPSKQVAPSYGDQLVFLFLGGFLIASAIERWNLHRRIAILTISWIGASPGRLLIGFMTSTALLSMWISNTATALMMVPIAIAVVTHLADASPEGHNRESLKRELGCIIMLGIAYAASIGGVGTLIGTPPNIVFTGLTNKLFPEAPEISFMQWMIIGVPFVLVAMPAAAWVIWRFGGTLPKGQLHPGEAARQVREERRKLGPMTGAEKVVLTVFATTALLWMTRRPIELGSLTLPGWSTLFPWQAGIHDATVAVTMALLLFILPVRPPGSKSRRPVLQWQEAVGRVPWGILILFGGGFALAAGFRQTGLDGWLGAQLAQLTGVATPFLVLATSLLTTFLTEVTSNTATTTLLMPVLASAAKGAHLHPYLLMLPAALAASCAFMLPVATPPNAIVFGSGWLTIPRMARTGLILNLITALIIVALVLTLGRLALDMGSLGLPAWASTPPPAP</sequence>
<name>A0A948RWM6_UNCEI</name>
<dbReference type="GO" id="GO:0005886">
    <property type="term" value="C:plasma membrane"/>
    <property type="evidence" value="ECO:0007669"/>
    <property type="project" value="UniProtKB-SubCell"/>
</dbReference>